<dbReference type="InterPro" id="IPR051598">
    <property type="entry name" value="TSUP/Inactive_protease-like"/>
</dbReference>
<comment type="subcellular location">
    <subcellularLocation>
        <location evidence="6">Cell membrane</location>
        <topology evidence="6">Multi-pass membrane protein</topology>
    </subcellularLocation>
    <subcellularLocation>
        <location evidence="1">Membrane</location>
        <topology evidence="1">Multi-pass membrane protein</topology>
    </subcellularLocation>
</comment>
<keyword evidence="5 6" id="KW-0472">Membrane</keyword>
<evidence type="ECO:0000256" key="2">
    <source>
        <dbReference type="ARBA" id="ARBA00009142"/>
    </source>
</evidence>
<evidence type="ECO:0000256" key="5">
    <source>
        <dbReference type="ARBA" id="ARBA00023136"/>
    </source>
</evidence>
<keyword evidence="6" id="KW-1003">Cell membrane</keyword>
<feature type="transmembrane region" description="Helical" evidence="6">
    <location>
        <begin position="188"/>
        <end position="205"/>
    </location>
</feature>
<accession>A0ABV9PWB9</accession>
<proteinExistence type="inferred from homology"/>
<feature type="transmembrane region" description="Helical" evidence="6">
    <location>
        <begin position="7"/>
        <end position="26"/>
    </location>
</feature>
<feature type="transmembrane region" description="Helical" evidence="6">
    <location>
        <begin position="146"/>
        <end position="176"/>
    </location>
</feature>
<dbReference type="InterPro" id="IPR002781">
    <property type="entry name" value="TM_pro_TauE-like"/>
</dbReference>
<name>A0ABV9PWB9_9BACL</name>
<sequence>MGYEISLGGFVVGLVVGMTGMGGALIMTPMMIFLFGVSPAVAIGTDLIYASITKIFGSWQHWRQKTIDFVVVKWLSTGSVPGALLGVLTILYMQNVMDAKQLNSMIFKILGVTYLLVAVVMLWRIFSKKNRVQRTEEVERPAKSKLITLGLVGGFIVGMTSVGSGSLFVAILAMIYPVASAKLVGTDIMQALLVSGVAGIAHLTIGNVDLNLVSKLLLGSIPGILIGSKLTTKLPDIAVRTALLVMLALSGMKFLA</sequence>
<comment type="caution">
    <text evidence="7">The sequence shown here is derived from an EMBL/GenBank/DDBJ whole genome shotgun (WGS) entry which is preliminary data.</text>
</comment>
<dbReference type="PANTHER" id="PTHR43701">
    <property type="entry name" value="MEMBRANE TRANSPORTER PROTEIN MJ0441-RELATED"/>
    <property type="match status" value="1"/>
</dbReference>
<protein>
    <recommendedName>
        <fullName evidence="6">Probable membrane transporter protein</fullName>
    </recommendedName>
</protein>
<gene>
    <name evidence="7" type="ORF">ACFO8Q_00585</name>
</gene>
<keyword evidence="3 6" id="KW-0812">Transmembrane</keyword>
<evidence type="ECO:0000313" key="7">
    <source>
        <dbReference type="EMBL" id="MFC4765903.1"/>
    </source>
</evidence>
<reference evidence="8" key="1">
    <citation type="journal article" date="2019" name="Int. J. Syst. Evol. Microbiol.">
        <title>The Global Catalogue of Microorganisms (GCM) 10K type strain sequencing project: providing services to taxonomists for standard genome sequencing and annotation.</title>
        <authorList>
            <consortium name="The Broad Institute Genomics Platform"/>
            <consortium name="The Broad Institute Genome Sequencing Center for Infectious Disease"/>
            <person name="Wu L."/>
            <person name="Ma J."/>
        </authorList>
    </citation>
    <scope>NUCLEOTIDE SEQUENCE [LARGE SCALE GENOMIC DNA]</scope>
    <source>
        <strain evidence="8">WYCCWR 12678</strain>
    </source>
</reference>
<organism evidence="7 8">
    <name type="scientific">Effusibacillus consociatus</name>
    <dbReference type="NCBI Taxonomy" id="1117041"/>
    <lineage>
        <taxon>Bacteria</taxon>
        <taxon>Bacillati</taxon>
        <taxon>Bacillota</taxon>
        <taxon>Bacilli</taxon>
        <taxon>Bacillales</taxon>
        <taxon>Alicyclobacillaceae</taxon>
        <taxon>Effusibacillus</taxon>
    </lineage>
</organism>
<evidence type="ECO:0000256" key="1">
    <source>
        <dbReference type="ARBA" id="ARBA00004141"/>
    </source>
</evidence>
<feature type="transmembrane region" description="Helical" evidence="6">
    <location>
        <begin position="105"/>
        <end position="126"/>
    </location>
</feature>
<evidence type="ECO:0000256" key="3">
    <source>
        <dbReference type="ARBA" id="ARBA00022692"/>
    </source>
</evidence>
<feature type="transmembrane region" description="Helical" evidence="6">
    <location>
        <begin position="71"/>
        <end position="93"/>
    </location>
</feature>
<dbReference type="EMBL" id="JBHSHC010000006">
    <property type="protein sequence ID" value="MFC4765903.1"/>
    <property type="molecule type" value="Genomic_DNA"/>
</dbReference>
<evidence type="ECO:0000256" key="4">
    <source>
        <dbReference type="ARBA" id="ARBA00022989"/>
    </source>
</evidence>
<keyword evidence="8" id="KW-1185">Reference proteome</keyword>
<dbReference type="RefSeq" id="WP_380023485.1">
    <property type="nucleotide sequence ID" value="NZ_JBHSHC010000006.1"/>
</dbReference>
<comment type="similarity">
    <text evidence="2 6">Belongs to the 4-toluene sulfonate uptake permease (TSUP) (TC 2.A.102) family.</text>
</comment>
<dbReference type="PANTHER" id="PTHR43701:SF2">
    <property type="entry name" value="MEMBRANE TRANSPORTER PROTEIN YJNA-RELATED"/>
    <property type="match status" value="1"/>
</dbReference>
<feature type="transmembrane region" description="Helical" evidence="6">
    <location>
        <begin position="32"/>
        <end position="50"/>
    </location>
</feature>
<evidence type="ECO:0000256" key="6">
    <source>
        <dbReference type="RuleBase" id="RU363041"/>
    </source>
</evidence>
<dbReference type="Proteomes" id="UP001596002">
    <property type="component" value="Unassembled WGS sequence"/>
</dbReference>
<dbReference type="Pfam" id="PF01925">
    <property type="entry name" value="TauE"/>
    <property type="match status" value="1"/>
</dbReference>
<keyword evidence="4 6" id="KW-1133">Transmembrane helix</keyword>
<evidence type="ECO:0000313" key="8">
    <source>
        <dbReference type="Proteomes" id="UP001596002"/>
    </source>
</evidence>